<reference evidence="3 4" key="1">
    <citation type="journal article" date="2017" name="Genome Announc.">
        <title>Genome sequence of the saprophytic ascomycete Epicoccum nigrum ICMP 19927 strain isolated from New Zealand.</title>
        <authorList>
            <person name="Fokin M."/>
            <person name="Fleetwood D."/>
            <person name="Weir B.S."/>
            <person name="Villas-Boas S.G."/>
        </authorList>
    </citation>
    <scope>NUCLEOTIDE SEQUENCE [LARGE SCALE GENOMIC DNA]</scope>
    <source>
        <strain evidence="3 4">ICMP 19927</strain>
    </source>
</reference>
<feature type="compositionally biased region" description="Acidic residues" evidence="1">
    <location>
        <begin position="348"/>
        <end position="372"/>
    </location>
</feature>
<evidence type="ECO:0000313" key="4">
    <source>
        <dbReference type="Proteomes" id="UP000193240"/>
    </source>
</evidence>
<feature type="region of interest" description="Disordered" evidence="1">
    <location>
        <begin position="50"/>
        <end position="423"/>
    </location>
</feature>
<dbReference type="InterPro" id="IPR019194">
    <property type="entry name" value="Tscrpt_elong_fac_Eaf_N"/>
</dbReference>
<feature type="compositionally biased region" description="Basic and acidic residues" evidence="1">
    <location>
        <begin position="61"/>
        <end position="72"/>
    </location>
</feature>
<gene>
    <name evidence="3" type="ORF">B5807_03707</name>
</gene>
<proteinExistence type="predicted"/>
<dbReference type="STRING" id="105696.A0A1Y2M6X3"/>
<feature type="compositionally biased region" description="Low complexity" evidence="1">
    <location>
        <begin position="293"/>
        <end position="303"/>
    </location>
</feature>
<feature type="compositionally biased region" description="Basic and acidic residues" evidence="1">
    <location>
        <begin position="276"/>
        <end position="290"/>
    </location>
</feature>
<name>A0A1Y2M6X3_EPING</name>
<dbReference type="EMBL" id="KZ107840">
    <property type="protein sequence ID" value="OSS51801.1"/>
    <property type="molecule type" value="Genomic_DNA"/>
</dbReference>
<feature type="compositionally biased region" description="Basic and acidic residues" evidence="1">
    <location>
        <begin position="110"/>
        <end position="126"/>
    </location>
</feature>
<feature type="compositionally biased region" description="Low complexity" evidence="1">
    <location>
        <begin position="238"/>
        <end position="248"/>
    </location>
</feature>
<protein>
    <recommendedName>
        <fullName evidence="2">Transcription elongation factor Eaf N-terminal domain-containing protein</fullName>
    </recommendedName>
</protein>
<keyword evidence="4" id="KW-1185">Reference proteome</keyword>
<feature type="compositionally biased region" description="Acidic residues" evidence="1">
    <location>
        <begin position="216"/>
        <end position="229"/>
    </location>
</feature>
<feature type="compositionally biased region" description="Acidic residues" evidence="1">
    <location>
        <begin position="73"/>
        <end position="86"/>
    </location>
</feature>
<feature type="compositionally biased region" description="Low complexity" evidence="1">
    <location>
        <begin position="168"/>
        <end position="183"/>
    </location>
</feature>
<evidence type="ECO:0000313" key="3">
    <source>
        <dbReference type="EMBL" id="OSS51801.1"/>
    </source>
</evidence>
<dbReference type="Proteomes" id="UP000193240">
    <property type="component" value="Unassembled WGS sequence"/>
</dbReference>
<feature type="compositionally biased region" description="Low complexity" evidence="1">
    <location>
        <begin position="328"/>
        <end position="337"/>
    </location>
</feature>
<organism evidence="3 4">
    <name type="scientific">Epicoccum nigrum</name>
    <name type="common">Soil fungus</name>
    <name type="synonym">Epicoccum purpurascens</name>
    <dbReference type="NCBI Taxonomy" id="105696"/>
    <lineage>
        <taxon>Eukaryota</taxon>
        <taxon>Fungi</taxon>
        <taxon>Dikarya</taxon>
        <taxon>Ascomycota</taxon>
        <taxon>Pezizomycotina</taxon>
        <taxon>Dothideomycetes</taxon>
        <taxon>Pleosporomycetidae</taxon>
        <taxon>Pleosporales</taxon>
        <taxon>Pleosporineae</taxon>
        <taxon>Didymellaceae</taxon>
        <taxon>Epicoccum</taxon>
    </lineage>
</organism>
<feature type="domain" description="Transcription elongation factor Eaf N-terminal" evidence="2">
    <location>
        <begin position="2"/>
        <end position="42"/>
    </location>
</feature>
<feature type="compositionally biased region" description="Low complexity" evidence="1">
    <location>
        <begin position="376"/>
        <end position="395"/>
    </location>
</feature>
<accession>A0A1Y2M6X3</accession>
<feature type="compositionally biased region" description="Low complexity" evidence="1">
    <location>
        <begin position="193"/>
        <end position="209"/>
    </location>
</feature>
<feature type="compositionally biased region" description="Polar residues" evidence="1">
    <location>
        <begin position="137"/>
        <end position="146"/>
    </location>
</feature>
<dbReference type="Pfam" id="PF09816">
    <property type="entry name" value="EAF"/>
    <property type="match status" value="1"/>
</dbReference>
<sequence>MFVFNGSRAAPSKSYVLVFDQTTQKATLDRLDSTYTFNLQTKNGIDVSAEHGKIYPKKAHRDKDKDSVHDKEEGEVDLFGDEDGDEANAGTDADATNPYDFRHFLNAAKGKKEKEKEKENPEERQRGYASSPDARGSHTTHSTANTPALPARRAVEPPKKRKAASVFAKKPTAKGAPKKPMAPTIHLERKATEPASTSKTPAAPPASKIKSAEFVAESDDSDMDAEGDPDSTAPSPKHTSSQQTQHQQRPTYRTYSPPRDSDSDEDEDEDAARSPAYHDDLEIEIPDAKPPRNNNNTTNTNTNRSLHVNDPHHHNSARTRSPSAGPISLASAATSAANTPRHGRAAPEEIDFGSLGDDDAEGEGDDDEDDDEGPARRGAAAGAGNAGGEAAAAAAEVDEDDPLYMEMMEGLAGGESSEESEEE</sequence>
<dbReference type="InParanoid" id="A0A1Y2M6X3"/>
<evidence type="ECO:0000256" key="1">
    <source>
        <dbReference type="SAM" id="MobiDB-lite"/>
    </source>
</evidence>
<evidence type="ECO:0000259" key="2">
    <source>
        <dbReference type="Pfam" id="PF09816"/>
    </source>
</evidence>
<dbReference type="AlphaFoldDB" id="A0A1Y2M6X3"/>